<dbReference type="CDD" id="cd22907">
    <property type="entry name" value="HFD_NFYB"/>
    <property type="match status" value="1"/>
</dbReference>
<dbReference type="PANTHER" id="PTHR11064">
    <property type="entry name" value="CCAAT-BINDING TRANSCRIPTION FACTOR-RELATED"/>
    <property type="match status" value="1"/>
</dbReference>
<evidence type="ECO:0000259" key="4">
    <source>
        <dbReference type="Pfam" id="PF00808"/>
    </source>
</evidence>
<dbReference type="GO" id="GO:0046982">
    <property type="term" value="F:protein heterodimerization activity"/>
    <property type="evidence" value="ECO:0007669"/>
    <property type="project" value="InterPro"/>
</dbReference>
<dbReference type="GeneID" id="108838231"/>
<dbReference type="Gene3D" id="1.10.20.10">
    <property type="entry name" value="Histone, subunit A"/>
    <property type="match status" value="1"/>
</dbReference>
<sequence>MPPEQDHYLPIANVTRIMRNILPSEARISEEAKENIRICATEYISFVTAEANDICQSERRTTITAGDILSAMSKPGFEDYVGPLSVFINRYRHFETDPGCCSLRGESSLFDPAYGGSGIGFHGPSPHGPPPLCPLPYGPLLHGPPPHGPPPPVPNGLRFVGSVYGNGWWRSVLPKQVGSGWNYW</sequence>
<reference evidence="6" key="1">
    <citation type="submission" date="2025-08" db="UniProtKB">
        <authorList>
            <consortium name="RefSeq"/>
        </authorList>
    </citation>
    <scope>IDENTIFICATION</scope>
    <source>
        <tissue evidence="6">Leaf</tissue>
    </source>
</reference>
<keyword evidence="5" id="KW-1185">Reference proteome</keyword>
<dbReference type="RefSeq" id="XP_018466697.1">
    <property type="nucleotide sequence ID" value="XM_018611195.2"/>
</dbReference>
<comment type="similarity">
    <text evidence="1">Belongs to the NFYB/HAP3 subunit family.</text>
</comment>
<evidence type="ECO:0000256" key="2">
    <source>
        <dbReference type="ARBA" id="ARBA00023015"/>
    </source>
</evidence>
<dbReference type="GO" id="GO:0016602">
    <property type="term" value="C:CCAAT-binding factor complex"/>
    <property type="evidence" value="ECO:0007669"/>
    <property type="project" value="InterPro"/>
</dbReference>
<evidence type="ECO:0000313" key="6">
    <source>
        <dbReference type="RefSeq" id="XP_018466697.1"/>
    </source>
</evidence>
<dbReference type="Proteomes" id="UP000504610">
    <property type="component" value="Unplaced"/>
</dbReference>
<dbReference type="KEGG" id="rsz:108838231"/>
<gene>
    <name evidence="6" type="primary">LOC108838231</name>
</gene>
<evidence type="ECO:0000256" key="3">
    <source>
        <dbReference type="ARBA" id="ARBA00023163"/>
    </source>
</evidence>
<feature type="domain" description="Transcription factor CBF/NF-Y/archaeal histone" evidence="4">
    <location>
        <begin position="8"/>
        <end position="72"/>
    </location>
</feature>
<dbReference type="PRINTS" id="PR00615">
    <property type="entry name" value="CCAATSUBUNTA"/>
</dbReference>
<evidence type="ECO:0000256" key="1">
    <source>
        <dbReference type="ARBA" id="ARBA00009053"/>
    </source>
</evidence>
<evidence type="ECO:0000313" key="5">
    <source>
        <dbReference type="Proteomes" id="UP000504610"/>
    </source>
</evidence>
<dbReference type="SUPFAM" id="SSF47113">
    <property type="entry name" value="Histone-fold"/>
    <property type="match status" value="1"/>
</dbReference>
<accession>A0A6J0M305</accession>
<dbReference type="InterPro" id="IPR003958">
    <property type="entry name" value="CBFA_NFYB_domain"/>
</dbReference>
<dbReference type="OrthoDB" id="1707486at2759"/>
<protein>
    <submittedName>
        <fullName evidence="6">Nuclear transcription factor Y subunit B-9-like</fullName>
    </submittedName>
</protein>
<dbReference type="InterPro" id="IPR009072">
    <property type="entry name" value="Histone-fold"/>
</dbReference>
<keyword evidence="2" id="KW-0805">Transcription regulation</keyword>
<proteinExistence type="inferred from homology"/>
<dbReference type="AlphaFoldDB" id="A0A6J0M305"/>
<name>A0A6J0M305_RAPSA</name>
<dbReference type="GO" id="GO:0000978">
    <property type="term" value="F:RNA polymerase II cis-regulatory region sequence-specific DNA binding"/>
    <property type="evidence" value="ECO:0007669"/>
    <property type="project" value="TreeGrafter"/>
</dbReference>
<organism evidence="5 6">
    <name type="scientific">Raphanus sativus</name>
    <name type="common">Radish</name>
    <name type="synonym">Raphanus raphanistrum var. sativus</name>
    <dbReference type="NCBI Taxonomy" id="3726"/>
    <lineage>
        <taxon>Eukaryota</taxon>
        <taxon>Viridiplantae</taxon>
        <taxon>Streptophyta</taxon>
        <taxon>Embryophyta</taxon>
        <taxon>Tracheophyta</taxon>
        <taxon>Spermatophyta</taxon>
        <taxon>Magnoliopsida</taxon>
        <taxon>eudicotyledons</taxon>
        <taxon>Gunneridae</taxon>
        <taxon>Pentapetalae</taxon>
        <taxon>rosids</taxon>
        <taxon>malvids</taxon>
        <taxon>Brassicales</taxon>
        <taxon>Brassicaceae</taxon>
        <taxon>Brassiceae</taxon>
        <taxon>Raphanus</taxon>
    </lineage>
</organism>
<dbReference type="Pfam" id="PF00808">
    <property type="entry name" value="CBFD_NFYB_HMF"/>
    <property type="match status" value="1"/>
</dbReference>
<dbReference type="PANTHER" id="PTHR11064:SF140">
    <property type="entry name" value="TRANSCRIPTION FACTOR CBF_NF-Y_ARCHAEAL HISTONE DOMAIN-CONTAINING PROTEIN"/>
    <property type="match status" value="1"/>
</dbReference>
<dbReference type="InterPro" id="IPR027113">
    <property type="entry name" value="Transc_fact_NFYB/HAP3"/>
</dbReference>
<dbReference type="GO" id="GO:0001228">
    <property type="term" value="F:DNA-binding transcription activator activity, RNA polymerase II-specific"/>
    <property type="evidence" value="ECO:0007669"/>
    <property type="project" value="InterPro"/>
</dbReference>
<keyword evidence="3" id="KW-0804">Transcription</keyword>